<dbReference type="InterPro" id="IPR000595">
    <property type="entry name" value="cNMP-bd_dom"/>
</dbReference>
<dbReference type="InterPro" id="IPR014710">
    <property type="entry name" value="RmlC-like_jellyroll"/>
</dbReference>
<name>A0A2G6KJP3_9BACT</name>
<dbReference type="SUPFAM" id="SSF51206">
    <property type="entry name" value="cAMP-binding domain-like"/>
    <property type="match status" value="1"/>
</dbReference>
<organism evidence="2 3">
    <name type="scientific">candidate division KSB3 bacterium</name>
    <dbReference type="NCBI Taxonomy" id="2044937"/>
    <lineage>
        <taxon>Bacteria</taxon>
        <taxon>candidate division KSB3</taxon>
    </lineage>
</organism>
<protein>
    <recommendedName>
        <fullName evidence="1">Cyclic nucleotide-binding domain-containing protein</fullName>
    </recommendedName>
</protein>
<dbReference type="PROSITE" id="PS50042">
    <property type="entry name" value="CNMP_BINDING_3"/>
    <property type="match status" value="1"/>
</dbReference>
<proteinExistence type="predicted"/>
<reference evidence="2 3" key="1">
    <citation type="submission" date="2017-10" db="EMBL/GenBank/DDBJ databases">
        <title>Novel microbial diversity and functional potential in the marine mammal oral microbiome.</title>
        <authorList>
            <person name="Dudek N.K."/>
            <person name="Sun C.L."/>
            <person name="Burstein D."/>
            <person name="Kantor R.S."/>
            <person name="Aliaga Goltsman D.S."/>
            <person name="Bik E.M."/>
            <person name="Thomas B.C."/>
            <person name="Banfield J.F."/>
            <person name="Relman D.A."/>
        </authorList>
    </citation>
    <scope>NUCLEOTIDE SEQUENCE [LARGE SCALE GENOMIC DNA]</scope>
    <source>
        <strain evidence="2">DOLJORAL78_47_16</strain>
    </source>
</reference>
<gene>
    <name evidence="2" type="ORF">CSA56_02620</name>
</gene>
<dbReference type="AlphaFoldDB" id="A0A2G6KJP3"/>
<dbReference type="Gene3D" id="2.60.120.10">
    <property type="entry name" value="Jelly Rolls"/>
    <property type="match status" value="1"/>
</dbReference>
<comment type="caution">
    <text evidence="2">The sequence shown here is derived from an EMBL/GenBank/DDBJ whole genome shotgun (WGS) entry which is preliminary data.</text>
</comment>
<dbReference type="Pfam" id="PF00027">
    <property type="entry name" value="cNMP_binding"/>
    <property type="match status" value="1"/>
</dbReference>
<evidence type="ECO:0000259" key="1">
    <source>
        <dbReference type="PROSITE" id="PS50042"/>
    </source>
</evidence>
<dbReference type="Proteomes" id="UP000230821">
    <property type="component" value="Unassembled WGS sequence"/>
</dbReference>
<dbReference type="EMBL" id="PDSK01000031">
    <property type="protein sequence ID" value="PIE35865.1"/>
    <property type="molecule type" value="Genomic_DNA"/>
</dbReference>
<evidence type="ECO:0000313" key="3">
    <source>
        <dbReference type="Proteomes" id="UP000230821"/>
    </source>
</evidence>
<sequence length="79" mass="8817">MILLGSLHQLSSGEYLMRQGESGREMFLLIAGRPKVFVEEGGQIQFLSSLEPGTSVRKIALFGDNIRPAHGRTIHYRFA</sequence>
<feature type="domain" description="Cyclic nucleotide-binding" evidence="1">
    <location>
        <begin position="10"/>
        <end position="69"/>
    </location>
</feature>
<accession>A0A2G6KJP3</accession>
<dbReference type="InterPro" id="IPR018490">
    <property type="entry name" value="cNMP-bd_dom_sf"/>
</dbReference>
<evidence type="ECO:0000313" key="2">
    <source>
        <dbReference type="EMBL" id="PIE35865.1"/>
    </source>
</evidence>